<dbReference type="CDD" id="cd02440">
    <property type="entry name" value="AdoMet_MTases"/>
    <property type="match status" value="1"/>
</dbReference>
<evidence type="ECO:0000313" key="2">
    <source>
        <dbReference type="EMBL" id="GAA4605922.1"/>
    </source>
</evidence>
<dbReference type="GO" id="GO:0008168">
    <property type="term" value="F:methyltransferase activity"/>
    <property type="evidence" value="ECO:0007669"/>
    <property type="project" value="UniProtKB-KW"/>
</dbReference>
<dbReference type="EMBL" id="BAABHJ010000005">
    <property type="protein sequence ID" value="GAA4605922.1"/>
    <property type="molecule type" value="Genomic_DNA"/>
</dbReference>
<dbReference type="PANTHER" id="PTHR42912">
    <property type="entry name" value="METHYLTRANSFERASE"/>
    <property type="match status" value="1"/>
</dbReference>
<gene>
    <name evidence="2" type="ORF">GCM10023195_20840</name>
</gene>
<sequence>MVFRGAVHRGGVTTAGAVHRGGAITAGAVHRGGAITAGAVYRGGVIAPGAIASPNIWNSPQVYELENRAVDPDGRIEQAMREIRPWDGAVVLDVGCGTGFHLPAFARTAAKVVGVEPHAGLAGLARRRVAGVPDVAVRVGAAQALPVPDASVDVVHARWAYFFGPGCEPGLTELSRVVRRGGAAFLIDNDATRSTFGAWFRRWLPSYDPVTVERFWSRHGFSRTPLDIRWRFDDRADLEAVLKIEFPAELAAEFLSEVEGCEVDYAVNLWWRRY</sequence>
<dbReference type="InterPro" id="IPR029063">
    <property type="entry name" value="SAM-dependent_MTases_sf"/>
</dbReference>
<reference evidence="3" key="1">
    <citation type="journal article" date="2019" name="Int. J. Syst. Evol. Microbiol.">
        <title>The Global Catalogue of Microorganisms (GCM) 10K type strain sequencing project: providing services to taxonomists for standard genome sequencing and annotation.</title>
        <authorList>
            <consortium name="The Broad Institute Genomics Platform"/>
            <consortium name="The Broad Institute Genome Sequencing Center for Infectious Disease"/>
            <person name="Wu L."/>
            <person name="Ma J."/>
        </authorList>
    </citation>
    <scope>NUCLEOTIDE SEQUENCE [LARGE SCALE GENOMIC DNA]</scope>
    <source>
        <strain evidence="3">JCM 17938</strain>
    </source>
</reference>
<dbReference type="InterPro" id="IPR050508">
    <property type="entry name" value="Methyltransf_Superfamily"/>
</dbReference>
<dbReference type="Gene3D" id="3.40.50.150">
    <property type="entry name" value="Vaccinia Virus protein VP39"/>
    <property type="match status" value="1"/>
</dbReference>
<dbReference type="Pfam" id="PF08241">
    <property type="entry name" value="Methyltransf_11"/>
    <property type="match status" value="1"/>
</dbReference>
<keyword evidence="2" id="KW-0808">Transferase</keyword>
<dbReference type="Proteomes" id="UP001500212">
    <property type="component" value="Unassembled WGS sequence"/>
</dbReference>
<evidence type="ECO:0000313" key="3">
    <source>
        <dbReference type="Proteomes" id="UP001500212"/>
    </source>
</evidence>
<comment type="caution">
    <text evidence="2">The sequence shown here is derived from an EMBL/GenBank/DDBJ whole genome shotgun (WGS) entry which is preliminary data.</text>
</comment>
<proteinExistence type="predicted"/>
<evidence type="ECO:0000259" key="1">
    <source>
        <dbReference type="Pfam" id="PF08241"/>
    </source>
</evidence>
<dbReference type="PANTHER" id="PTHR42912:SF93">
    <property type="entry name" value="N6-ADENOSINE-METHYLTRANSFERASE TMT1A"/>
    <property type="match status" value="1"/>
</dbReference>
<organism evidence="2 3">
    <name type="scientific">Actinoallomurus liliacearum</name>
    <dbReference type="NCBI Taxonomy" id="1080073"/>
    <lineage>
        <taxon>Bacteria</taxon>
        <taxon>Bacillati</taxon>
        <taxon>Actinomycetota</taxon>
        <taxon>Actinomycetes</taxon>
        <taxon>Streptosporangiales</taxon>
        <taxon>Thermomonosporaceae</taxon>
        <taxon>Actinoallomurus</taxon>
    </lineage>
</organism>
<protein>
    <submittedName>
        <fullName evidence="2">Class I SAM-dependent methyltransferase</fullName>
    </submittedName>
</protein>
<dbReference type="SUPFAM" id="SSF53335">
    <property type="entry name" value="S-adenosyl-L-methionine-dependent methyltransferases"/>
    <property type="match status" value="1"/>
</dbReference>
<dbReference type="InterPro" id="IPR013216">
    <property type="entry name" value="Methyltransf_11"/>
</dbReference>
<keyword evidence="2" id="KW-0489">Methyltransferase</keyword>
<accession>A0ABP8TE50</accession>
<feature type="domain" description="Methyltransferase type 11" evidence="1">
    <location>
        <begin position="92"/>
        <end position="185"/>
    </location>
</feature>
<name>A0ABP8TE50_9ACTN</name>
<keyword evidence="3" id="KW-1185">Reference proteome</keyword>
<dbReference type="GO" id="GO:0032259">
    <property type="term" value="P:methylation"/>
    <property type="evidence" value="ECO:0007669"/>
    <property type="project" value="UniProtKB-KW"/>
</dbReference>